<name>W7ULZ5_RUMFL</name>
<comment type="caution">
    <text evidence="1">The sequence shown here is derived from an EMBL/GenBank/DDBJ whole genome shotgun (WGS) entry which is preliminary data.</text>
</comment>
<dbReference type="RefSeq" id="WP_037296797.1">
    <property type="nucleotide sequence ID" value="NZ_ATAX01000008.1"/>
</dbReference>
<evidence type="ECO:0000313" key="1">
    <source>
        <dbReference type="EMBL" id="EWM54813.1"/>
    </source>
</evidence>
<dbReference type="OrthoDB" id="1822733at2"/>
<protein>
    <submittedName>
        <fullName evidence="1">Uncharacterized protein</fullName>
    </submittedName>
</protein>
<proteinExistence type="predicted"/>
<dbReference type="Proteomes" id="UP000019365">
    <property type="component" value="Unassembled WGS sequence"/>
</dbReference>
<sequence length="80" mass="8606">MITILKEKFCCFDNDRSVVTAELAADAKNDLPAANAMAGRTLSQGSIAWVISTGAVYGFRSDGKWVDQDTGEVYDPSAED</sequence>
<dbReference type="AlphaFoldDB" id="W7ULZ5"/>
<evidence type="ECO:0000313" key="2">
    <source>
        <dbReference type="Proteomes" id="UP000019365"/>
    </source>
</evidence>
<keyword evidence="2" id="KW-1185">Reference proteome</keyword>
<reference evidence="1 2" key="1">
    <citation type="journal article" date="2014" name="PLoS ONE">
        <title>Rumen cellulosomics: divergent fiber-degrading strategies revealed by comparative genome-wide analysis of six ruminococcal strains.</title>
        <authorList>
            <person name="Dassa B."/>
            <person name="Borovok I."/>
            <person name="Ruimy-Israeli V."/>
            <person name="Lamed R."/>
            <person name="Flint H.J."/>
            <person name="Duncan S.H."/>
            <person name="Henrissat B."/>
            <person name="Coutinho P."/>
            <person name="Morrison M."/>
            <person name="Mosoni P."/>
            <person name="Yeoman C.J."/>
            <person name="White B.A."/>
            <person name="Bayer E.A."/>
        </authorList>
    </citation>
    <scope>NUCLEOTIDE SEQUENCE [LARGE SCALE GENOMIC DNA]</scope>
    <source>
        <strain evidence="1 2">007c</strain>
    </source>
</reference>
<accession>W7ULZ5</accession>
<dbReference type="eggNOG" id="ENOG503263G">
    <property type="taxonomic scope" value="Bacteria"/>
</dbReference>
<dbReference type="PATRIC" id="fig|1341157.4.peg.430"/>
<gene>
    <name evidence="1" type="ORF">RF007C_10775</name>
</gene>
<organism evidence="1 2">
    <name type="scientific">Ruminococcus flavefaciens 007c</name>
    <dbReference type="NCBI Taxonomy" id="1341157"/>
    <lineage>
        <taxon>Bacteria</taxon>
        <taxon>Bacillati</taxon>
        <taxon>Bacillota</taxon>
        <taxon>Clostridia</taxon>
        <taxon>Eubacteriales</taxon>
        <taxon>Oscillospiraceae</taxon>
        <taxon>Ruminococcus</taxon>
    </lineage>
</organism>
<dbReference type="EMBL" id="ATAX01000008">
    <property type="protein sequence ID" value="EWM54813.1"/>
    <property type="molecule type" value="Genomic_DNA"/>
</dbReference>